<dbReference type="KEGG" id="gbr:Gbro_1476"/>
<feature type="compositionally biased region" description="Acidic residues" evidence="2">
    <location>
        <begin position="334"/>
        <end position="352"/>
    </location>
</feature>
<accession>D0L6W9</accession>
<comment type="similarity">
    <text evidence="1">Belongs to the Rv1128c/1148c/1588c/1702c/1945/3466 family.</text>
</comment>
<feature type="compositionally biased region" description="Acidic residues" evidence="2">
    <location>
        <begin position="309"/>
        <end position="327"/>
    </location>
</feature>
<dbReference type="OrthoDB" id="4363335at2"/>
<dbReference type="CDD" id="cd00085">
    <property type="entry name" value="HNHc"/>
    <property type="match status" value="1"/>
</dbReference>
<feature type="region of interest" description="Disordered" evidence="2">
    <location>
        <begin position="254"/>
        <end position="364"/>
    </location>
</feature>
<dbReference type="AlphaFoldDB" id="D0L6W9"/>
<sequence length="586" mass="63336">MFEAGRNTDEATLACAGESELAASAAAFTRLERQAMARKILAAYHLGRKVFDRHIAADYDRYRKKMPDKAAVRDVAWHFDVPAATAGRWLALGELLSHLPNVRAAFLAGDLTESRASLIAHALTALDENQYDAAEDAALGYAAEATTNSVLSELLDEMVIALDPDRAEQARHAYAARTQDVRFRKDLYGHVNISATLDIGDARTLQARLAAMIEHFLCRNDTRPPGQQRADALAAFIHDRTTLDCRCGDPHCTAPANQPPNDDEPEPGTPTSDANGDGAEDAHSDEDISNEGVSDAEDADGNDGHREDSDGDGDDSDGCVVDADIDADATTLDSDVDAPLPEEPDQPDDPEPEPQPSTEIAPRPVRVVVEVVTDAPTLAGLTGDMVPYIKGYGAIDPAHARELAANGTWQGMYRESQRFAHHTDPTQPDQTFGLLKPGRTRTAGTIIVPTHLTTTDGGTGSIVVRSRPPNPQPIDTTGHGGLTTPPPGALVYAPAEVLRRTIAHTDHHCRGPYCGRPVDQCHLDHIVPFNHQDPLAGGWTIAENLHPLCIPCHEFKHLGIWTPTMATGRTIIWRHVESGQIIITYP</sequence>
<evidence type="ECO:0000256" key="2">
    <source>
        <dbReference type="SAM" id="MobiDB-lite"/>
    </source>
</evidence>
<dbReference type="InterPro" id="IPR003870">
    <property type="entry name" value="DUF222"/>
</dbReference>
<dbReference type="GO" id="GO:0008270">
    <property type="term" value="F:zinc ion binding"/>
    <property type="evidence" value="ECO:0007669"/>
    <property type="project" value="InterPro"/>
</dbReference>
<dbReference type="GO" id="GO:0003676">
    <property type="term" value="F:nucleic acid binding"/>
    <property type="evidence" value="ECO:0007669"/>
    <property type="project" value="InterPro"/>
</dbReference>
<keyword evidence="5" id="KW-0378">Hydrolase</keyword>
<protein>
    <submittedName>
        <fullName evidence="5">HNH endonuclease</fullName>
    </submittedName>
</protein>
<keyword evidence="5" id="KW-0255">Endonuclease</keyword>
<dbReference type="Gene3D" id="1.10.30.50">
    <property type="match status" value="1"/>
</dbReference>
<dbReference type="InterPro" id="IPR003615">
    <property type="entry name" value="HNH_nuc"/>
</dbReference>
<gene>
    <name evidence="5" type="ordered locus">Gbro_1476</name>
</gene>
<evidence type="ECO:0000313" key="6">
    <source>
        <dbReference type="Proteomes" id="UP000001219"/>
    </source>
</evidence>
<dbReference type="RefSeq" id="WP_012833322.1">
    <property type="nucleotide sequence ID" value="NC_013441.1"/>
</dbReference>
<feature type="domain" description="DUF222" evidence="4">
    <location>
        <begin position="35"/>
        <end position="255"/>
    </location>
</feature>
<dbReference type="Proteomes" id="UP000001219">
    <property type="component" value="Chromosome"/>
</dbReference>
<evidence type="ECO:0000313" key="5">
    <source>
        <dbReference type="EMBL" id="ACY20754.1"/>
    </source>
</evidence>
<reference evidence="5 6" key="2">
    <citation type="journal article" date="2010" name="Stand. Genomic Sci.">
        <title>Complete genome sequence of Gordonia bronchialis type strain (3410).</title>
        <authorList>
            <person name="Ivanova N."/>
            <person name="Sikorski J."/>
            <person name="Jando M."/>
            <person name="Lapidus A."/>
            <person name="Nolan M."/>
            <person name="Lucas S."/>
            <person name="Del Rio T.G."/>
            <person name="Tice H."/>
            <person name="Copeland A."/>
            <person name="Cheng J.F."/>
            <person name="Chen F."/>
            <person name="Bruce D."/>
            <person name="Goodwin L."/>
            <person name="Pitluck S."/>
            <person name="Mavromatis K."/>
            <person name="Ovchinnikova G."/>
            <person name="Pati A."/>
            <person name="Chen A."/>
            <person name="Palaniappan K."/>
            <person name="Land M."/>
            <person name="Hauser L."/>
            <person name="Chang Y.J."/>
            <person name="Jeffries C.D."/>
            <person name="Chain P."/>
            <person name="Saunders E."/>
            <person name="Han C."/>
            <person name="Detter J.C."/>
            <person name="Brettin T."/>
            <person name="Rohde M."/>
            <person name="Goker M."/>
            <person name="Bristow J."/>
            <person name="Eisen J.A."/>
            <person name="Markowitz V."/>
            <person name="Hugenholtz P."/>
            <person name="Klenk H.P."/>
            <person name="Kyrpides N.C."/>
        </authorList>
    </citation>
    <scope>NUCLEOTIDE SEQUENCE [LARGE SCALE GENOMIC DNA]</scope>
    <source>
        <strain evidence="6">ATCC 25592 / DSM 43247 / BCRC 13721 / JCM 3198 / KCTC 3076 / NBRC 16047 / NCTC 10667</strain>
    </source>
</reference>
<organism evidence="5 6">
    <name type="scientific">Gordonia bronchialis (strain ATCC 25592 / DSM 43247 / BCRC 13721 / JCM 3198 / KCTC 3076 / NBRC 16047 / NCTC 10667)</name>
    <name type="common">Rhodococcus bronchialis</name>
    <dbReference type="NCBI Taxonomy" id="526226"/>
    <lineage>
        <taxon>Bacteria</taxon>
        <taxon>Bacillati</taxon>
        <taxon>Actinomycetota</taxon>
        <taxon>Actinomycetes</taxon>
        <taxon>Mycobacteriales</taxon>
        <taxon>Gordoniaceae</taxon>
        <taxon>Gordonia</taxon>
    </lineage>
</organism>
<feature type="compositionally biased region" description="Acidic residues" evidence="2">
    <location>
        <begin position="287"/>
        <end position="301"/>
    </location>
</feature>
<dbReference type="EMBL" id="CP001802">
    <property type="protein sequence ID" value="ACY20754.1"/>
    <property type="molecule type" value="Genomic_DNA"/>
</dbReference>
<name>D0L6W9_GORB4</name>
<evidence type="ECO:0000259" key="3">
    <source>
        <dbReference type="Pfam" id="PF01844"/>
    </source>
</evidence>
<keyword evidence="5" id="KW-0540">Nuclease</keyword>
<evidence type="ECO:0000259" key="4">
    <source>
        <dbReference type="Pfam" id="PF02720"/>
    </source>
</evidence>
<keyword evidence="6" id="KW-1185">Reference proteome</keyword>
<dbReference type="Pfam" id="PF01844">
    <property type="entry name" value="HNH"/>
    <property type="match status" value="1"/>
</dbReference>
<feature type="domain" description="HNH" evidence="3">
    <location>
        <begin position="513"/>
        <end position="557"/>
    </location>
</feature>
<dbReference type="GO" id="GO:0004519">
    <property type="term" value="F:endonuclease activity"/>
    <property type="evidence" value="ECO:0007669"/>
    <property type="project" value="UniProtKB-KW"/>
</dbReference>
<dbReference type="eggNOG" id="COG1403">
    <property type="taxonomic scope" value="Bacteria"/>
</dbReference>
<evidence type="ECO:0000256" key="1">
    <source>
        <dbReference type="ARBA" id="ARBA00023450"/>
    </source>
</evidence>
<proteinExistence type="inferred from homology"/>
<dbReference type="InterPro" id="IPR002711">
    <property type="entry name" value="HNH"/>
</dbReference>
<reference evidence="6" key="1">
    <citation type="submission" date="2009-10" db="EMBL/GenBank/DDBJ databases">
        <title>The complete chromosome of Gordonia bronchialis DSM 43247.</title>
        <authorList>
            <consortium name="US DOE Joint Genome Institute (JGI-PGF)"/>
            <person name="Lucas S."/>
            <person name="Copeland A."/>
            <person name="Lapidus A."/>
            <person name="Glavina del Rio T."/>
            <person name="Dalin E."/>
            <person name="Tice H."/>
            <person name="Bruce D."/>
            <person name="Goodwin L."/>
            <person name="Pitluck S."/>
            <person name="Kyrpides N."/>
            <person name="Mavromatis K."/>
            <person name="Ivanova N."/>
            <person name="Ovchinnikova G."/>
            <person name="Saunders E."/>
            <person name="Brettin T."/>
            <person name="Detter J.C."/>
            <person name="Han C."/>
            <person name="Larimer F."/>
            <person name="Land M."/>
            <person name="Hauser L."/>
            <person name="Markowitz V."/>
            <person name="Cheng J.-F."/>
            <person name="Hugenholtz P."/>
            <person name="Woyke T."/>
            <person name="Wu D."/>
            <person name="Jando M."/>
            <person name="Schneider S."/>
            <person name="Goeker M."/>
            <person name="Klenk H.-P."/>
            <person name="Eisen J.A."/>
        </authorList>
    </citation>
    <scope>NUCLEOTIDE SEQUENCE [LARGE SCALE GENOMIC DNA]</scope>
    <source>
        <strain evidence="6">ATCC 25592 / DSM 43247 / BCRC 13721 / JCM 3198 / KCTC 3076 / NBRC 16047 / NCTC 10667</strain>
    </source>
</reference>
<dbReference type="Pfam" id="PF02720">
    <property type="entry name" value="DUF222"/>
    <property type="match status" value="1"/>
</dbReference>
<dbReference type="STRING" id="526226.Gbro_1476"/>
<dbReference type="HOGENOM" id="CLU_038917_0_0_11"/>